<feature type="transmembrane region" description="Helical" evidence="5">
    <location>
        <begin position="360"/>
        <end position="385"/>
    </location>
</feature>
<dbReference type="InterPro" id="IPR020846">
    <property type="entry name" value="MFS_dom"/>
</dbReference>
<dbReference type="Gene3D" id="1.20.1250.20">
    <property type="entry name" value="MFS general substrate transporter like domains"/>
    <property type="match status" value="1"/>
</dbReference>
<dbReference type="Pfam" id="PF07690">
    <property type="entry name" value="MFS_1"/>
    <property type="match status" value="2"/>
</dbReference>
<dbReference type="GO" id="GO:0016020">
    <property type="term" value="C:membrane"/>
    <property type="evidence" value="ECO:0007669"/>
    <property type="project" value="UniProtKB-SubCell"/>
</dbReference>
<evidence type="ECO:0000256" key="1">
    <source>
        <dbReference type="ARBA" id="ARBA00004141"/>
    </source>
</evidence>
<evidence type="ECO:0000259" key="6">
    <source>
        <dbReference type="PROSITE" id="PS50850"/>
    </source>
</evidence>
<sequence>MSDQHQRSAKSGMSVSGKHYSIILLAVITRFLQWGILGILIPVSNLLRMSKGLTLPELGFAAAITAGIVVALELPTGVIADRIGRKRTYLASLAFMAASCAALLFASGFAMVSLAFALYGVSRALSSGSLEALMIDRYIEANGDSTLHRLMSFVSAADTAGLALGCIAGGYIPGLWTAIALNSNRYQGNLLVMLAFLFLLTMLVVFSVAEEKPDPQKQATLRRFMAESLSFIRFSPALLAFLGAGAAWGIAFSAIETYWQPQVASIVGSAGSDRLNGFLSAGYFLTALIGSLAATPLLEKTKKNPGLLLLILRLLMVALALQTSAGGFAALYLSMFFWNGMASPPEATVLNRALPSDKRASMLSAVSLAVQLGGLVGSVAFGLVVKSSGIRVAWFIAAGVLAVSSFLFPFAASHYGGQTKNSSQSTPGV</sequence>
<dbReference type="PANTHER" id="PTHR23530">
    <property type="entry name" value="TRANSPORT PROTEIN-RELATED"/>
    <property type="match status" value="1"/>
</dbReference>
<feature type="domain" description="Major facilitator superfamily (MFS) profile" evidence="6">
    <location>
        <begin position="22"/>
        <end position="416"/>
    </location>
</feature>
<feature type="transmembrane region" description="Helical" evidence="5">
    <location>
        <begin position="60"/>
        <end position="80"/>
    </location>
</feature>
<feature type="transmembrane region" description="Helical" evidence="5">
    <location>
        <begin position="392"/>
        <end position="412"/>
    </location>
</feature>
<dbReference type="InterPro" id="IPR036259">
    <property type="entry name" value="MFS_trans_sf"/>
</dbReference>
<proteinExistence type="predicted"/>
<feature type="transmembrane region" description="Helical" evidence="5">
    <location>
        <begin position="92"/>
        <end position="119"/>
    </location>
</feature>
<feature type="transmembrane region" description="Helical" evidence="5">
    <location>
        <begin position="20"/>
        <end position="40"/>
    </location>
</feature>
<feature type="transmembrane region" description="Helical" evidence="5">
    <location>
        <begin position="190"/>
        <end position="209"/>
    </location>
</feature>
<evidence type="ECO:0000256" key="3">
    <source>
        <dbReference type="ARBA" id="ARBA00022989"/>
    </source>
</evidence>
<dbReference type="PROSITE" id="PS50850">
    <property type="entry name" value="MFS"/>
    <property type="match status" value="1"/>
</dbReference>
<evidence type="ECO:0000256" key="5">
    <source>
        <dbReference type="SAM" id="Phobius"/>
    </source>
</evidence>
<accession>A0A3P3XG49</accession>
<dbReference type="PROSITE" id="PS00216">
    <property type="entry name" value="SUGAR_TRANSPORT_1"/>
    <property type="match status" value="1"/>
</dbReference>
<feature type="transmembrane region" description="Helical" evidence="5">
    <location>
        <begin position="230"/>
        <end position="255"/>
    </location>
</feature>
<dbReference type="InterPro" id="IPR053160">
    <property type="entry name" value="MFS_DHA3_Transporter"/>
</dbReference>
<keyword evidence="3 5" id="KW-1133">Transmembrane helix</keyword>
<dbReference type="InterPro" id="IPR011701">
    <property type="entry name" value="MFS"/>
</dbReference>
<evidence type="ECO:0000256" key="4">
    <source>
        <dbReference type="ARBA" id="ARBA00023136"/>
    </source>
</evidence>
<evidence type="ECO:0000313" key="7">
    <source>
        <dbReference type="EMBL" id="SLM10786.1"/>
    </source>
</evidence>
<dbReference type="GO" id="GO:0022857">
    <property type="term" value="F:transmembrane transporter activity"/>
    <property type="evidence" value="ECO:0007669"/>
    <property type="project" value="InterPro"/>
</dbReference>
<comment type="subcellular location">
    <subcellularLocation>
        <location evidence="1">Membrane</location>
        <topology evidence="1">Multi-pass membrane protein</topology>
    </subcellularLocation>
</comment>
<dbReference type="PANTHER" id="PTHR23530:SF1">
    <property type="entry name" value="PERMEASE, MAJOR FACILITATOR SUPERFAMILY-RELATED"/>
    <property type="match status" value="1"/>
</dbReference>
<dbReference type="EMBL" id="FWDM01000007">
    <property type="protein sequence ID" value="SLM10786.1"/>
    <property type="molecule type" value="Genomic_DNA"/>
</dbReference>
<reference evidence="7" key="1">
    <citation type="submission" date="2017-02" db="EMBL/GenBank/DDBJ databases">
        <authorList>
            <person name="Regsiter A."/>
            <person name="William W."/>
        </authorList>
    </citation>
    <scope>NUCLEOTIDE SEQUENCE</scope>
    <source>
        <strain evidence="7">Bib</strain>
    </source>
</reference>
<protein>
    <submittedName>
        <fullName evidence="7">Putative Major facilitator superfamily MFS_1</fullName>
    </submittedName>
</protein>
<dbReference type="AlphaFoldDB" id="A0A3P3XG49"/>
<organism evidence="7">
    <name type="scientific">uncultured spirochete</name>
    <dbReference type="NCBI Taxonomy" id="156406"/>
    <lineage>
        <taxon>Bacteria</taxon>
        <taxon>Pseudomonadati</taxon>
        <taxon>Spirochaetota</taxon>
        <taxon>Spirochaetia</taxon>
        <taxon>Spirochaetales</taxon>
        <taxon>environmental samples</taxon>
    </lineage>
</organism>
<keyword evidence="4 5" id="KW-0472">Membrane</keyword>
<keyword evidence="2 5" id="KW-0812">Transmembrane</keyword>
<evidence type="ECO:0000256" key="2">
    <source>
        <dbReference type="ARBA" id="ARBA00022692"/>
    </source>
</evidence>
<dbReference type="SUPFAM" id="SSF103473">
    <property type="entry name" value="MFS general substrate transporter"/>
    <property type="match status" value="1"/>
</dbReference>
<gene>
    <name evidence="7" type="ORF">SPIROBIBN47_150118</name>
</gene>
<name>A0A3P3XG49_9SPIR</name>
<feature type="transmembrane region" description="Helical" evidence="5">
    <location>
        <begin position="310"/>
        <end position="340"/>
    </location>
</feature>
<dbReference type="InterPro" id="IPR005829">
    <property type="entry name" value="Sugar_transporter_CS"/>
</dbReference>